<feature type="compositionally biased region" description="Acidic residues" evidence="1">
    <location>
        <begin position="715"/>
        <end position="744"/>
    </location>
</feature>
<accession>A0A177E0Z5</accession>
<feature type="region of interest" description="Disordered" evidence="1">
    <location>
        <begin position="707"/>
        <end position="744"/>
    </location>
</feature>
<dbReference type="Proteomes" id="UP000077248">
    <property type="component" value="Unassembled WGS sequence"/>
</dbReference>
<dbReference type="VEuPathDB" id="FungiDB:CC77DRAFT_1089648"/>
<name>A0A177E0Z5_ALTAL</name>
<reference evidence="2 3" key="1">
    <citation type="submission" date="2016-05" db="EMBL/GenBank/DDBJ databases">
        <title>Comparative analysis of secretome profiles of manganese(II)-oxidizing ascomycete fungi.</title>
        <authorList>
            <consortium name="DOE Joint Genome Institute"/>
            <person name="Zeiner C.A."/>
            <person name="Purvine S.O."/>
            <person name="Zink E.M."/>
            <person name="Wu S."/>
            <person name="Pasa-Tolic L."/>
            <person name="Chaput D.L."/>
            <person name="Haridas S."/>
            <person name="Grigoriev I.V."/>
            <person name="Santelli C.M."/>
            <person name="Hansel C.M."/>
        </authorList>
    </citation>
    <scope>NUCLEOTIDE SEQUENCE [LARGE SCALE GENOMIC DNA]</scope>
    <source>
        <strain evidence="2 3">SRC1lrK2f</strain>
    </source>
</reference>
<dbReference type="GeneID" id="29115076"/>
<evidence type="ECO:0000256" key="1">
    <source>
        <dbReference type="SAM" id="MobiDB-lite"/>
    </source>
</evidence>
<proteinExistence type="predicted"/>
<evidence type="ECO:0000313" key="2">
    <source>
        <dbReference type="EMBL" id="OAG25655.1"/>
    </source>
</evidence>
<keyword evidence="3" id="KW-1185">Reference proteome</keyword>
<dbReference type="RefSeq" id="XP_018391076.1">
    <property type="nucleotide sequence ID" value="XM_018529482.1"/>
</dbReference>
<dbReference type="AlphaFoldDB" id="A0A177E0Z5"/>
<sequence>MAWIPPNAPPNLLARVSAEQWNAWADGAPLDIASQRHSQQQTAYAFRLNTTFSSPSESIEYKKGMQGQFLGLTEKGMAKIFIRGVTEGDGFKNRHVPLKYLDKGPLWQDDVNKWRLDVKLPGHIVFDKGDWTSSPLTDTTVLGKTVNLLISAFLHSPAPGDAEKITDYIRRCSVPSLTMIIIKGIKDAGLYNVLSDADKEFTLVDLITAARIRVVDRSPSDRAGVYARFHKSSQNVEHWKPHSRYAYVGKSTDFGLGFESHLHSSSKYGDLSRNSESLDMIALCVLSATANPGMFYLTEQLFVCLWQTYKPDLTSPTTTDSSLLVSSKLANYYTNISDEVFRMTGWHGFIGRGLASSGIEYGANCSSPLHEYGVLEHKQLLIRSDENIRDNKTGSFIPMAIYRCAEQVSIPAGLKRVNVFKYCVYKNGEREEVISISFRARYGKKGDVHLPPPGSVVNFVIEVRKDGTTHPHAWARLPAIGPFTNWDQANSFAVRIEWDFPVSSGKWQFAYVQSNTNKERTGPQLPGSLKNYAKAIAFLQWLTNDRPNHNYAWIPKTHGAALVVQTEYDFMNQTIRFQDAKNDIVMLSCGRRSNDDIIAQMLRPEYGLTRVAGKNRGSSCDTCRLLPFSTKAKTFPDRECVPVKLFADLCTNCALLGLPCCTFTDGVYDKHVPHTPDTRLATDKAAAALVGMPLAVIPQESQSFTQQLRTIESDNQNDDDGSDCGDDDLGESDDSGESDDDDFE</sequence>
<dbReference type="OMA" id="AWIPRIC"/>
<dbReference type="KEGG" id="aalt:CC77DRAFT_1089648"/>
<organism evidence="2 3">
    <name type="scientific">Alternaria alternata</name>
    <name type="common">Alternaria rot fungus</name>
    <name type="synonym">Torula alternata</name>
    <dbReference type="NCBI Taxonomy" id="5599"/>
    <lineage>
        <taxon>Eukaryota</taxon>
        <taxon>Fungi</taxon>
        <taxon>Dikarya</taxon>
        <taxon>Ascomycota</taxon>
        <taxon>Pezizomycotina</taxon>
        <taxon>Dothideomycetes</taxon>
        <taxon>Pleosporomycetidae</taxon>
        <taxon>Pleosporales</taxon>
        <taxon>Pleosporineae</taxon>
        <taxon>Pleosporaceae</taxon>
        <taxon>Alternaria</taxon>
        <taxon>Alternaria sect. Alternaria</taxon>
        <taxon>Alternaria alternata complex</taxon>
    </lineage>
</organism>
<protein>
    <submittedName>
        <fullName evidence="2">Uncharacterized protein</fullName>
    </submittedName>
</protein>
<evidence type="ECO:0000313" key="3">
    <source>
        <dbReference type="Proteomes" id="UP000077248"/>
    </source>
</evidence>
<gene>
    <name evidence="2" type="ORF">CC77DRAFT_1089648</name>
</gene>
<dbReference type="EMBL" id="KV441469">
    <property type="protein sequence ID" value="OAG25655.1"/>
    <property type="molecule type" value="Genomic_DNA"/>
</dbReference>